<reference evidence="1 2" key="1">
    <citation type="submission" date="2019-03" db="EMBL/GenBank/DDBJ databases">
        <title>Single cell metagenomics reveals metabolic interactions within the superorganism composed of flagellate Streblomastix strix and complex community of Bacteroidetes bacteria on its surface.</title>
        <authorList>
            <person name="Treitli S.C."/>
            <person name="Kolisko M."/>
            <person name="Husnik F."/>
            <person name="Keeling P."/>
            <person name="Hampl V."/>
        </authorList>
    </citation>
    <scope>NUCLEOTIDE SEQUENCE [LARGE SCALE GENOMIC DNA]</scope>
    <source>
        <strain evidence="1">ST1C</strain>
    </source>
</reference>
<feature type="non-terminal residue" evidence="1">
    <location>
        <position position="151"/>
    </location>
</feature>
<dbReference type="EMBL" id="SNRW01039849">
    <property type="protein sequence ID" value="KAA6349105.1"/>
    <property type="molecule type" value="Genomic_DNA"/>
</dbReference>
<evidence type="ECO:0000313" key="2">
    <source>
        <dbReference type="Proteomes" id="UP000324800"/>
    </source>
</evidence>
<accession>A0A5J4SV80</accession>
<comment type="caution">
    <text evidence="1">The sequence shown here is derived from an EMBL/GenBank/DDBJ whole genome shotgun (WGS) entry which is preliminary data.</text>
</comment>
<sequence length="151" mass="17552">MRFQLLEEPNRNEPWGVLKPNYINAISEFGNLLKLLTKLRCDSSKKQARISTISPVYLMQIKLSCEIVQRIATLQKLLMEDDVEDSKIPHSLISFVGSLMLQDVNQQLTHAMKFFTEESTHDLRKELQYGDRIQSWIPLLHHSNLDIKCDV</sequence>
<dbReference type="AlphaFoldDB" id="A0A5J4SV80"/>
<organism evidence="1 2">
    <name type="scientific">Streblomastix strix</name>
    <dbReference type="NCBI Taxonomy" id="222440"/>
    <lineage>
        <taxon>Eukaryota</taxon>
        <taxon>Metamonada</taxon>
        <taxon>Preaxostyla</taxon>
        <taxon>Oxymonadida</taxon>
        <taxon>Streblomastigidae</taxon>
        <taxon>Streblomastix</taxon>
    </lineage>
</organism>
<proteinExistence type="predicted"/>
<dbReference type="Proteomes" id="UP000324800">
    <property type="component" value="Unassembled WGS sequence"/>
</dbReference>
<gene>
    <name evidence="1" type="ORF">EZS28_051948</name>
</gene>
<name>A0A5J4SV80_9EUKA</name>
<evidence type="ECO:0000313" key="1">
    <source>
        <dbReference type="EMBL" id="KAA6349105.1"/>
    </source>
</evidence>
<protein>
    <submittedName>
        <fullName evidence="1">Uncharacterized protein</fullName>
    </submittedName>
</protein>